<evidence type="ECO:0000259" key="6">
    <source>
        <dbReference type="Pfam" id="PF00291"/>
    </source>
</evidence>
<feature type="domain" description="Tryptophan synthase beta chain-like PALP" evidence="6">
    <location>
        <begin position="17"/>
        <end position="317"/>
    </location>
</feature>
<evidence type="ECO:0000256" key="2">
    <source>
        <dbReference type="ARBA" id="ARBA00008639"/>
    </source>
</evidence>
<comment type="caution">
    <text evidence="7">The sequence shown here is derived from an EMBL/GenBank/DDBJ whole genome shotgun (WGS) entry which is preliminary data.</text>
</comment>
<evidence type="ECO:0000256" key="3">
    <source>
        <dbReference type="ARBA" id="ARBA00022898"/>
    </source>
</evidence>
<dbReference type="AlphaFoldDB" id="A0A2M9BUR8"/>
<dbReference type="Pfam" id="PF00291">
    <property type="entry name" value="PALP"/>
    <property type="match status" value="1"/>
</dbReference>
<evidence type="ECO:0000256" key="5">
    <source>
        <dbReference type="PIRSR" id="PIRSR006278-2"/>
    </source>
</evidence>
<evidence type="ECO:0000256" key="4">
    <source>
        <dbReference type="PIRSR" id="PIRSR006278-1"/>
    </source>
</evidence>
<accession>A0A2M9BUR8</accession>
<dbReference type="PANTHER" id="PTHR43780:SF2">
    <property type="entry name" value="1-AMINOCYCLOPROPANE-1-CARBOXYLATE DEAMINASE-RELATED"/>
    <property type="match status" value="1"/>
</dbReference>
<keyword evidence="8" id="KW-1185">Reference proteome</keyword>
<sequence length="340" mass="35880">MTAQDRLEQYPRLDLRGFPSPLHPLERFSEALGVEVWCKRDDIGSIGLAGNKVRKLEFELAHAVQAGADHIVTQGARLSNSARAAAAASAALGLGCTLVLSGDAPEQRVSNLLLDELFGAEVRLVGRVSWPELAQLTEDIQQDLRARGATPYYLPVGCSSPRGALAFAAAFLELQTQAEQKGVEFTTLVHASSSGGTHAGLQLGRALSGTAMRVRGIGVASDIYPDTLGTYASLATDAAALIGSPLSFGPHDMDFDLAYLGEGYGIPTEGTLEAILLLARTEGLLVDPIYSGKAVAALVDLARTGQIEGPVVFWHTGGYHALFDPRHGDAVLAESDHARA</sequence>
<proteinExistence type="inferred from homology"/>
<dbReference type="GO" id="GO:1901605">
    <property type="term" value="P:alpha-amino acid metabolic process"/>
    <property type="evidence" value="ECO:0007669"/>
    <property type="project" value="UniProtKB-ARBA"/>
</dbReference>
<organism evidence="7 8">
    <name type="scientific">Compostimonas suwonensis</name>
    <dbReference type="NCBI Taxonomy" id="1048394"/>
    <lineage>
        <taxon>Bacteria</taxon>
        <taxon>Bacillati</taxon>
        <taxon>Actinomycetota</taxon>
        <taxon>Actinomycetes</taxon>
        <taxon>Micrococcales</taxon>
        <taxon>Microbacteriaceae</taxon>
        <taxon>Compostimonas</taxon>
    </lineage>
</organism>
<dbReference type="OrthoDB" id="9801249at2"/>
<feature type="modified residue" description="N6-(pyridoxal phosphate)lysine" evidence="5">
    <location>
        <position position="52"/>
    </location>
</feature>
<dbReference type="SUPFAM" id="SSF53686">
    <property type="entry name" value="Tryptophan synthase beta subunit-like PLP-dependent enzymes"/>
    <property type="match status" value="1"/>
</dbReference>
<name>A0A2M9BUR8_9MICO</name>
<dbReference type="InterPro" id="IPR036052">
    <property type="entry name" value="TrpB-like_PALP_sf"/>
</dbReference>
<dbReference type="GO" id="GO:0019148">
    <property type="term" value="F:D-cysteine desulfhydrase activity"/>
    <property type="evidence" value="ECO:0007669"/>
    <property type="project" value="TreeGrafter"/>
</dbReference>
<protein>
    <submittedName>
        <fullName evidence="7">1-aminocyclopropane-1-carboxylate deaminase/D-cysteine desulfhydrase</fullName>
    </submittedName>
</protein>
<dbReference type="EMBL" id="PGFB01000004">
    <property type="protein sequence ID" value="PJJ61696.1"/>
    <property type="molecule type" value="Genomic_DNA"/>
</dbReference>
<comment type="cofactor">
    <cofactor evidence="1">
        <name>pyridoxal 5'-phosphate</name>
        <dbReference type="ChEBI" id="CHEBI:597326"/>
    </cofactor>
</comment>
<dbReference type="PIRSF" id="PIRSF006278">
    <property type="entry name" value="ACCD_DCysDesulf"/>
    <property type="match status" value="1"/>
</dbReference>
<comment type="similarity">
    <text evidence="2">Belongs to the ACC deaminase/D-cysteine desulfhydrase family.</text>
</comment>
<gene>
    <name evidence="7" type="ORF">CLV54_2646</name>
</gene>
<feature type="active site" description="Nucleophile" evidence="4">
    <location>
        <position position="79"/>
    </location>
</feature>
<dbReference type="Proteomes" id="UP000230161">
    <property type="component" value="Unassembled WGS sequence"/>
</dbReference>
<evidence type="ECO:0000313" key="7">
    <source>
        <dbReference type="EMBL" id="PJJ61696.1"/>
    </source>
</evidence>
<dbReference type="RefSeq" id="WP_100345401.1">
    <property type="nucleotide sequence ID" value="NZ_PGFB01000004.1"/>
</dbReference>
<evidence type="ECO:0000256" key="1">
    <source>
        <dbReference type="ARBA" id="ARBA00001933"/>
    </source>
</evidence>
<evidence type="ECO:0000313" key="8">
    <source>
        <dbReference type="Proteomes" id="UP000230161"/>
    </source>
</evidence>
<reference evidence="7 8" key="1">
    <citation type="submission" date="2017-11" db="EMBL/GenBank/DDBJ databases">
        <title>Genomic Encyclopedia of Archaeal and Bacterial Type Strains, Phase II (KMG-II): From Individual Species to Whole Genera.</title>
        <authorList>
            <person name="Goeker M."/>
        </authorList>
    </citation>
    <scope>NUCLEOTIDE SEQUENCE [LARGE SCALE GENOMIC DNA]</scope>
    <source>
        <strain evidence="7 8">DSM 25625</strain>
    </source>
</reference>
<dbReference type="InterPro" id="IPR001926">
    <property type="entry name" value="TrpB-like_PALP"/>
</dbReference>
<dbReference type="PANTHER" id="PTHR43780">
    <property type="entry name" value="1-AMINOCYCLOPROPANE-1-CARBOXYLATE DEAMINASE-RELATED"/>
    <property type="match status" value="1"/>
</dbReference>
<dbReference type="Gene3D" id="3.40.50.1100">
    <property type="match status" value="2"/>
</dbReference>
<dbReference type="InterPro" id="IPR027278">
    <property type="entry name" value="ACCD_DCysDesulf"/>
</dbReference>
<keyword evidence="3 5" id="KW-0663">Pyridoxal phosphate</keyword>